<dbReference type="InterPro" id="IPR018060">
    <property type="entry name" value="HTH_AraC"/>
</dbReference>
<feature type="domain" description="HTH araC/xylS-type" evidence="4">
    <location>
        <begin position="204"/>
        <end position="302"/>
    </location>
</feature>
<evidence type="ECO:0000313" key="5">
    <source>
        <dbReference type="EMBL" id="KAA5606384.1"/>
    </source>
</evidence>
<evidence type="ECO:0000313" key="6">
    <source>
        <dbReference type="Proteomes" id="UP000324065"/>
    </source>
</evidence>
<name>A0A5M6IDL7_9PROT</name>
<evidence type="ECO:0000256" key="2">
    <source>
        <dbReference type="ARBA" id="ARBA00023125"/>
    </source>
</evidence>
<evidence type="ECO:0000256" key="1">
    <source>
        <dbReference type="ARBA" id="ARBA00023015"/>
    </source>
</evidence>
<dbReference type="SMART" id="SM00342">
    <property type="entry name" value="HTH_ARAC"/>
    <property type="match status" value="1"/>
</dbReference>
<dbReference type="Pfam" id="PF12833">
    <property type="entry name" value="HTH_18"/>
    <property type="match status" value="1"/>
</dbReference>
<dbReference type="Gene3D" id="1.10.10.60">
    <property type="entry name" value="Homeodomain-like"/>
    <property type="match status" value="2"/>
</dbReference>
<dbReference type="PRINTS" id="PR00032">
    <property type="entry name" value="HTHARAC"/>
</dbReference>
<dbReference type="EMBL" id="VWPJ01000004">
    <property type="protein sequence ID" value="KAA5606384.1"/>
    <property type="molecule type" value="Genomic_DNA"/>
</dbReference>
<dbReference type="PANTHER" id="PTHR46796">
    <property type="entry name" value="HTH-TYPE TRANSCRIPTIONAL ACTIVATOR RHAS-RELATED"/>
    <property type="match status" value="1"/>
</dbReference>
<dbReference type="GO" id="GO:0043565">
    <property type="term" value="F:sequence-specific DNA binding"/>
    <property type="evidence" value="ECO:0007669"/>
    <property type="project" value="InterPro"/>
</dbReference>
<keyword evidence="1" id="KW-0805">Transcription regulation</keyword>
<dbReference type="PROSITE" id="PS00041">
    <property type="entry name" value="HTH_ARAC_FAMILY_1"/>
    <property type="match status" value="1"/>
</dbReference>
<dbReference type="PANTHER" id="PTHR46796:SF7">
    <property type="entry name" value="ARAC FAMILY TRANSCRIPTIONAL REGULATOR"/>
    <property type="match status" value="1"/>
</dbReference>
<dbReference type="GO" id="GO:0003700">
    <property type="term" value="F:DNA-binding transcription factor activity"/>
    <property type="evidence" value="ECO:0007669"/>
    <property type="project" value="InterPro"/>
</dbReference>
<comment type="caution">
    <text evidence="5">The sequence shown here is derived from an EMBL/GenBank/DDBJ whole genome shotgun (WGS) entry which is preliminary data.</text>
</comment>
<dbReference type="Pfam" id="PF12852">
    <property type="entry name" value="Cupin_6"/>
    <property type="match status" value="1"/>
</dbReference>
<organism evidence="5 6">
    <name type="scientific">Roseospira marina</name>
    <dbReference type="NCBI Taxonomy" id="140057"/>
    <lineage>
        <taxon>Bacteria</taxon>
        <taxon>Pseudomonadati</taxon>
        <taxon>Pseudomonadota</taxon>
        <taxon>Alphaproteobacteria</taxon>
        <taxon>Rhodospirillales</taxon>
        <taxon>Rhodospirillaceae</taxon>
        <taxon>Roseospira</taxon>
    </lineage>
</organism>
<dbReference type="OrthoDB" id="9802263at2"/>
<keyword evidence="3" id="KW-0804">Transcription</keyword>
<dbReference type="InterPro" id="IPR032783">
    <property type="entry name" value="AraC_lig"/>
</dbReference>
<dbReference type="InterPro" id="IPR009057">
    <property type="entry name" value="Homeodomain-like_sf"/>
</dbReference>
<dbReference type="Proteomes" id="UP000324065">
    <property type="component" value="Unassembled WGS sequence"/>
</dbReference>
<accession>A0A5M6IDL7</accession>
<dbReference type="AlphaFoldDB" id="A0A5M6IDL7"/>
<keyword evidence="6" id="KW-1185">Reference proteome</keyword>
<gene>
    <name evidence="5" type="ORF">F1188_05785</name>
</gene>
<dbReference type="InterPro" id="IPR020449">
    <property type="entry name" value="Tscrpt_reg_AraC-type_HTH"/>
</dbReference>
<dbReference type="SUPFAM" id="SSF46689">
    <property type="entry name" value="Homeodomain-like"/>
    <property type="match status" value="2"/>
</dbReference>
<proteinExistence type="predicted"/>
<dbReference type="RefSeq" id="WP_150061453.1">
    <property type="nucleotide sequence ID" value="NZ_JACHII010000006.1"/>
</dbReference>
<reference evidence="5 6" key="1">
    <citation type="submission" date="2019-09" db="EMBL/GenBank/DDBJ databases">
        <title>Genome sequence of Roseospira marina, one of the more divergent members of the non-sulfur purple photosynthetic bacterial family, the Rhodospirillaceae.</title>
        <authorList>
            <person name="Meyer T."/>
            <person name="Kyndt J."/>
        </authorList>
    </citation>
    <scope>NUCLEOTIDE SEQUENCE [LARGE SCALE GENOMIC DNA]</scope>
    <source>
        <strain evidence="5 6">DSM 15113</strain>
    </source>
</reference>
<keyword evidence="2" id="KW-0238">DNA-binding</keyword>
<evidence type="ECO:0000256" key="3">
    <source>
        <dbReference type="ARBA" id="ARBA00023163"/>
    </source>
</evidence>
<evidence type="ECO:0000259" key="4">
    <source>
        <dbReference type="PROSITE" id="PS01124"/>
    </source>
</evidence>
<dbReference type="InterPro" id="IPR050204">
    <property type="entry name" value="AraC_XylS_family_regulators"/>
</dbReference>
<dbReference type="PROSITE" id="PS01124">
    <property type="entry name" value="HTH_ARAC_FAMILY_2"/>
    <property type="match status" value="1"/>
</dbReference>
<sequence>MLDDPLSEILAFVGARCEVAGGFTAGGRWGIRFPRPDAIKFGVVVNGACWMRVDGLDTSQQLQAGDVFFVKGDRAFDVLSDLDAAPLDARKVFREAPNNMASLGDGADVLYLGGHVELDETRRNLLLDELPPIIHVASDSEQAAGLQWLAREVVSEVQTKKVGAGLSTASLAQLLFVRVLRAHLEAGGQANVGWLRGLGDPRIALVIALMHSEPSRNWHLDELAKTTGMSRSVLAARFKAVCGVPPLTYLTEWRMRLAVRALEEGTKPVSQIATMLGYTSVSAFSNAFKRVTGIAPKRFQFSSGNVDG</sequence>
<dbReference type="InterPro" id="IPR018062">
    <property type="entry name" value="HTH_AraC-typ_CS"/>
</dbReference>
<protein>
    <submittedName>
        <fullName evidence="5">AraC family transcriptional regulator</fullName>
    </submittedName>
</protein>